<protein>
    <submittedName>
        <fullName evidence="2">Uncharacterized protein</fullName>
    </submittedName>
</protein>
<keyword evidence="1" id="KW-0472">Membrane</keyword>
<gene>
    <name evidence="2" type="ORF">HanXRQr2_Chr17g0802531</name>
</gene>
<evidence type="ECO:0000256" key="1">
    <source>
        <dbReference type="SAM" id="Phobius"/>
    </source>
</evidence>
<proteinExistence type="predicted"/>
<keyword evidence="1" id="KW-0812">Transmembrane</keyword>
<evidence type="ECO:0000313" key="2">
    <source>
        <dbReference type="EMBL" id="KAF5755414.1"/>
    </source>
</evidence>
<reference evidence="2" key="1">
    <citation type="journal article" date="2017" name="Nature">
        <title>The sunflower genome provides insights into oil metabolism, flowering and Asterid evolution.</title>
        <authorList>
            <person name="Badouin H."/>
            <person name="Gouzy J."/>
            <person name="Grassa C.J."/>
            <person name="Murat F."/>
            <person name="Staton S.E."/>
            <person name="Cottret L."/>
            <person name="Lelandais-Briere C."/>
            <person name="Owens G.L."/>
            <person name="Carrere S."/>
            <person name="Mayjonade B."/>
            <person name="Legrand L."/>
            <person name="Gill N."/>
            <person name="Kane N.C."/>
            <person name="Bowers J.E."/>
            <person name="Hubner S."/>
            <person name="Bellec A."/>
            <person name="Berard A."/>
            <person name="Berges H."/>
            <person name="Blanchet N."/>
            <person name="Boniface M.C."/>
            <person name="Brunel D."/>
            <person name="Catrice O."/>
            <person name="Chaidir N."/>
            <person name="Claudel C."/>
            <person name="Donnadieu C."/>
            <person name="Faraut T."/>
            <person name="Fievet G."/>
            <person name="Helmstetter N."/>
            <person name="King M."/>
            <person name="Knapp S.J."/>
            <person name="Lai Z."/>
            <person name="Le Paslier M.C."/>
            <person name="Lippi Y."/>
            <person name="Lorenzon L."/>
            <person name="Mandel J.R."/>
            <person name="Marage G."/>
            <person name="Marchand G."/>
            <person name="Marquand E."/>
            <person name="Bret-Mestries E."/>
            <person name="Morien E."/>
            <person name="Nambeesan S."/>
            <person name="Nguyen T."/>
            <person name="Pegot-Espagnet P."/>
            <person name="Pouilly N."/>
            <person name="Raftis F."/>
            <person name="Sallet E."/>
            <person name="Schiex T."/>
            <person name="Thomas J."/>
            <person name="Vandecasteele C."/>
            <person name="Vares D."/>
            <person name="Vear F."/>
            <person name="Vautrin S."/>
            <person name="Crespi M."/>
            <person name="Mangin B."/>
            <person name="Burke J.M."/>
            <person name="Salse J."/>
            <person name="Munos S."/>
            <person name="Vincourt P."/>
            <person name="Rieseberg L.H."/>
            <person name="Langlade N.B."/>
        </authorList>
    </citation>
    <scope>NUCLEOTIDE SEQUENCE</scope>
    <source>
        <tissue evidence="2">Leaves</tissue>
    </source>
</reference>
<dbReference type="Gramene" id="mRNA:HanXRQr2_Chr17g0802531">
    <property type="protein sequence ID" value="CDS:HanXRQr2_Chr17g0802531.1"/>
    <property type="gene ID" value="HanXRQr2_Chr17g0802531"/>
</dbReference>
<comment type="caution">
    <text evidence="2">The sequence shown here is derived from an EMBL/GenBank/DDBJ whole genome shotgun (WGS) entry which is preliminary data.</text>
</comment>
<dbReference type="AlphaFoldDB" id="A0A9K3DHF7"/>
<keyword evidence="3" id="KW-1185">Reference proteome</keyword>
<sequence length="79" mass="9438">MRWCITEENDQRHMQGHIIYQSIWHILKKEPNMSCNMLRWSMSSIKHAQIGILYVGLFCSFFFCLFIQSYQACIDCSLI</sequence>
<accession>A0A9K3DHF7</accession>
<reference evidence="2" key="2">
    <citation type="submission" date="2020-06" db="EMBL/GenBank/DDBJ databases">
        <title>Helianthus annuus Genome sequencing and assembly Release 2.</title>
        <authorList>
            <person name="Gouzy J."/>
            <person name="Langlade N."/>
            <person name="Munos S."/>
        </authorList>
    </citation>
    <scope>NUCLEOTIDE SEQUENCE</scope>
    <source>
        <tissue evidence="2">Leaves</tissue>
    </source>
</reference>
<name>A0A9K3DHF7_HELAN</name>
<feature type="transmembrane region" description="Helical" evidence="1">
    <location>
        <begin position="51"/>
        <end position="70"/>
    </location>
</feature>
<organism evidence="2 3">
    <name type="scientific">Helianthus annuus</name>
    <name type="common">Common sunflower</name>
    <dbReference type="NCBI Taxonomy" id="4232"/>
    <lineage>
        <taxon>Eukaryota</taxon>
        <taxon>Viridiplantae</taxon>
        <taxon>Streptophyta</taxon>
        <taxon>Embryophyta</taxon>
        <taxon>Tracheophyta</taxon>
        <taxon>Spermatophyta</taxon>
        <taxon>Magnoliopsida</taxon>
        <taxon>eudicotyledons</taxon>
        <taxon>Gunneridae</taxon>
        <taxon>Pentapetalae</taxon>
        <taxon>asterids</taxon>
        <taxon>campanulids</taxon>
        <taxon>Asterales</taxon>
        <taxon>Asteraceae</taxon>
        <taxon>Asteroideae</taxon>
        <taxon>Heliantheae alliance</taxon>
        <taxon>Heliantheae</taxon>
        <taxon>Helianthus</taxon>
    </lineage>
</organism>
<dbReference type="EMBL" id="MNCJ02000332">
    <property type="protein sequence ID" value="KAF5755414.1"/>
    <property type="molecule type" value="Genomic_DNA"/>
</dbReference>
<keyword evidence="1" id="KW-1133">Transmembrane helix</keyword>
<evidence type="ECO:0000313" key="3">
    <source>
        <dbReference type="Proteomes" id="UP000215914"/>
    </source>
</evidence>
<dbReference type="Proteomes" id="UP000215914">
    <property type="component" value="Unassembled WGS sequence"/>
</dbReference>